<dbReference type="PANTHER" id="PTHR33273:SF4">
    <property type="entry name" value="ENDONUCLEASE_EXONUCLEASE_PHOSPHATASE DOMAIN-CONTAINING PROTEIN"/>
    <property type="match status" value="1"/>
</dbReference>
<dbReference type="GO" id="GO:0003824">
    <property type="term" value="F:catalytic activity"/>
    <property type="evidence" value="ECO:0007669"/>
    <property type="project" value="InterPro"/>
</dbReference>
<dbReference type="EMBL" id="JTDY01006836">
    <property type="protein sequence ID" value="KOB65658.1"/>
    <property type="molecule type" value="Genomic_DNA"/>
</dbReference>
<feature type="domain" description="Endonuclease/exonuclease/phosphatase" evidence="2">
    <location>
        <begin position="104"/>
        <end position="215"/>
    </location>
</feature>
<dbReference type="InterPro" id="IPR005135">
    <property type="entry name" value="Endo/exonuclease/phosphatase"/>
</dbReference>
<proteinExistence type="predicted"/>
<gene>
    <name evidence="3" type="ORF">OBRU01_20060</name>
</gene>
<feature type="region of interest" description="Disordered" evidence="1">
    <location>
        <begin position="1"/>
        <end position="44"/>
    </location>
</feature>
<evidence type="ECO:0000256" key="1">
    <source>
        <dbReference type="SAM" id="MobiDB-lite"/>
    </source>
</evidence>
<keyword evidence="4" id="KW-1185">Reference proteome</keyword>
<sequence length="1208" mass="135928">MAPANPQSGPPPRKPKPKKGTGKKGEKPRDGQGQLPQAAPTRRDSLGQTIGVLKEILEAVQSGRAYRGLAVLVHRKVIHQLIPIVELKTIQALGVLISVAGEEMRIFSIYRPPGNTSFLDKQELRSLMSADTPTVIAGDLNCKHTLWNSNRICRNGSILYQDSMDHHYEVIGPDTWTHYEANGSGDVIDVVVYKGLRAAPELSVMPDLPSDHRPVLLVLKELPSRVAPPQRRQRICWDSFQREAQDRTTTRPVESSDDVERATEELTIVIQESLTAASYTSAPAKPLAPLPARIRALIRDKRDKRKLWQETRCPRVRTELNALVERLRTALDDHAADGWDDHISAITDDVPSVHRGLKSRDRSKVLLLRPLLREQDIDVVLLSETILKPTDSVKFPGYISYRQDELNQDGRPIRGLLVLVKRKIRAGIVRRGQLSATAVRPSGTAAIIVTVLSPACAVAGTITRQTARDLEKCHRPVRTAKVSTPQTVKSCPAFRKEARNRRAAPPPAALTAWNRAGPAQARPYASKATTSGVAHTLGTQPDALKAREGPKYPLLVVEKLDNWSRHFKIIAGKLGRPPNGRPYGQGIRFSPEDEQEYRLIQSYLTELGKTETISWFSYSLPAERSLKVAIRGLPSDTDVDEIVRALEGKGFAPEYVKNIKGRQGRPGSIFYALVKKTPNLTPGIFDTTELLMMPGIIIEAWRGKKGPAQCHRCQKFRHSSHNCHREQACVRCGEPHKAGECPRPREEPATCANCGGAHPANFHADTPTVIAGDLNCKHTLWNSNRICRNGSILYQDSMDHHYEVIGPDTWTHYEANGSGDMIDVVVYKGLRAAPELSVMPDLPSDHRPVLLVLKELPSRVAPPQRRQWICWDSFQREAQDRTTTRPVESSDDVERATEELTIAIQDSLTAASHTSAPAKPLAPLPARIKALICDKRDKRKLWQETRCSRVRSELNALVERLRTALDDHAADGWDDHISAITDDVPSVYRHTSGRGSLMLRLWYPFLKKTNRRRIQAQENITLRKIVKAPRYVRNYTIQRDLKIENIDSIVRRLTTSMFERVDSSKYLHIAGLAPQHARQPDEPKKRKMKPTAFAVKRNQPTLNALPEWLEKWRLNLHQQKSSLYHWEYKTADSFEADGLGHPMEVTRQIPGDTKLENLDIFVRRLTTKMFSRSDGSSHDHIREIASQHARPPDEPKKKKIKSFSRDYT</sequence>
<dbReference type="SUPFAM" id="SSF56219">
    <property type="entry name" value="DNase I-like"/>
    <property type="match status" value="3"/>
</dbReference>
<dbReference type="Pfam" id="PF14529">
    <property type="entry name" value="Exo_endo_phos_2"/>
    <property type="match status" value="2"/>
</dbReference>
<dbReference type="Proteomes" id="UP000037510">
    <property type="component" value="Unassembled WGS sequence"/>
</dbReference>
<protein>
    <submittedName>
        <fullName evidence="3">Gag-like protein</fullName>
    </submittedName>
</protein>
<feature type="domain" description="Endonuclease/exonuclease/phosphatase" evidence="2">
    <location>
        <begin position="766"/>
        <end position="849"/>
    </location>
</feature>
<evidence type="ECO:0000259" key="2">
    <source>
        <dbReference type="Pfam" id="PF14529"/>
    </source>
</evidence>
<dbReference type="Gene3D" id="3.60.10.10">
    <property type="entry name" value="Endonuclease/exonuclease/phosphatase"/>
    <property type="match status" value="2"/>
</dbReference>
<organism evidence="3 4">
    <name type="scientific">Operophtera brumata</name>
    <name type="common">Winter moth</name>
    <name type="synonym">Phalaena brumata</name>
    <dbReference type="NCBI Taxonomy" id="104452"/>
    <lineage>
        <taxon>Eukaryota</taxon>
        <taxon>Metazoa</taxon>
        <taxon>Ecdysozoa</taxon>
        <taxon>Arthropoda</taxon>
        <taxon>Hexapoda</taxon>
        <taxon>Insecta</taxon>
        <taxon>Pterygota</taxon>
        <taxon>Neoptera</taxon>
        <taxon>Endopterygota</taxon>
        <taxon>Lepidoptera</taxon>
        <taxon>Glossata</taxon>
        <taxon>Ditrysia</taxon>
        <taxon>Geometroidea</taxon>
        <taxon>Geometridae</taxon>
        <taxon>Larentiinae</taxon>
        <taxon>Operophtera</taxon>
    </lineage>
</organism>
<accession>A0A0L7KQW1</accession>
<reference evidence="3 4" key="1">
    <citation type="journal article" date="2015" name="Genome Biol. Evol.">
        <title>The genome of winter moth (Operophtera brumata) provides a genomic perspective on sexual dimorphism and phenology.</title>
        <authorList>
            <person name="Derks M.F."/>
            <person name="Smit S."/>
            <person name="Salis L."/>
            <person name="Schijlen E."/>
            <person name="Bossers A."/>
            <person name="Mateman C."/>
            <person name="Pijl A.S."/>
            <person name="de Ridder D."/>
            <person name="Groenen M.A."/>
            <person name="Visser M.E."/>
            <person name="Megens H.J."/>
        </authorList>
    </citation>
    <scope>NUCLEOTIDE SEQUENCE [LARGE SCALE GENOMIC DNA]</scope>
    <source>
        <strain evidence="3">WM2013NL</strain>
        <tissue evidence="3">Head and thorax</tissue>
    </source>
</reference>
<name>A0A0L7KQW1_OPEBR</name>
<evidence type="ECO:0000313" key="3">
    <source>
        <dbReference type="EMBL" id="KOB65658.1"/>
    </source>
</evidence>
<feature type="region of interest" description="Disordered" evidence="1">
    <location>
        <begin position="1171"/>
        <end position="1208"/>
    </location>
</feature>
<dbReference type="STRING" id="104452.A0A0L7KQW1"/>
<evidence type="ECO:0000313" key="4">
    <source>
        <dbReference type="Proteomes" id="UP000037510"/>
    </source>
</evidence>
<feature type="compositionally biased region" description="Basic and acidic residues" evidence="1">
    <location>
        <begin position="1175"/>
        <end position="1196"/>
    </location>
</feature>
<dbReference type="InterPro" id="IPR036691">
    <property type="entry name" value="Endo/exonu/phosph_ase_sf"/>
</dbReference>
<feature type="compositionally biased region" description="Basic residues" evidence="1">
    <location>
        <begin position="13"/>
        <end position="22"/>
    </location>
</feature>
<dbReference type="AlphaFoldDB" id="A0A0L7KQW1"/>
<comment type="caution">
    <text evidence="3">The sequence shown here is derived from an EMBL/GenBank/DDBJ whole genome shotgun (WGS) entry which is preliminary data.</text>
</comment>
<dbReference type="PANTHER" id="PTHR33273">
    <property type="entry name" value="DOMAIN-CONTAINING PROTEIN, PUTATIVE-RELATED"/>
    <property type="match status" value="1"/>
</dbReference>